<feature type="compositionally biased region" description="Basic and acidic residues" evidence="6">
    <location>
        <begin position="391"/>
        <end position="417"/>
    </location>
</feature>
<dbReference type="RefSeq" id="WP_013708378.1">
    <property type="nucleotide sequence ID" value="NC_015389.1"/>
</dbReference>
<proteinExistence type="predicted"/>
<dbReference type="KEGG" id="cgo:Corgl_0518"/>
<feature type="region of interest" description="Disordered" evidence="6">
    <location>
        <begin position="373"/>
        <end position="425"/>
    </location>
</feature>
<feature type="transmembrane region" description="Helical" evidence="7">
    <location>
        <begin position="54"/>
        <end position="76"/>
    </location>
</feature>
<evidence type="ECO:0000313" key="9">
    <source>
        <dbReference type="Proteomes" id="UP000006851"/>
    </source>
</evidence>
<feature type="transmembrane region" description="Helical" evidence="7">
    <location>
        <begin position="301"/>
        <end position="326"/>
    </location>
</feature>
<evidence type="ECO:0000313" key="8">
    <source>
        <dbReference type="EMBL" id="AEB06635.1"/>
    </source>
</evidence>
<comment type="subcellular location">
    <subcellularLocation>
        <location evidence="1">Cell membrane</location>
        <topology evidence="1">Multi-pass membrane protein</topology>
    </subcellularLocation>
</comment>
<dbReference type="Pfam" id="PF02653">
    <property type="entry name" value="BPD_transp_2"/>
    <property type="match status" value="1"/>
</dbReference>
<evidence type="ECO:0000256" key="4">
    <source>
        <dbReference type="ARBA" id="ARBA00022989"/>
    </source>
</evidence>
<evidence type="ECO:0000256" key="6">
    <source>
        <dbReference type="SAM" id="MobiDB-lite"/>
    </source>
</evidence>
<dbReference type="PANTHER" id="PTHR47089">
    <property type="entry name" value="ABC TRANSPORTER, PERMEASE PROTEIN"/>
    <property type="match status" value="1"/>
</dbReference>
<dbReference type="HOGENOM" id="CLU_040769_0_2_11"/>
<feature type="transmembrane region" description="Helical" evidence="7">
    <location>
        <begin position="109"/>
        <end position="129"/>
    </location>
</feature>
<dbReference type="Proteomes" id="UP000006851">
    <property type="component" value="Chromosome"/>
</dbReference>
<evidence type="ECO:0000256" key="7">
    <source>
        <dbReference type="SAM" id="Phobius"/>
    </source>
</evidence>
<feature type="transmembrane region" description="Helical" evidence="7">
    <location>
        <begin position="333"/>
        <end position="355"/>
    </location>
</feature>
<keyword evidence="5 7" id="KW-0472">Membrane</keyword>
<dbReference type="EMBL" id="CP002628">
    <property type="protein sequence ID" value="AEB06635.1"/>
    <property type="molecule type" value="Genomic_DNA"/>
</dbReference>
<dbReference type="InterPro" id="IPR001851">
    <property type="entry name" value="ABC_transp_permease"/>
</dbReference>
<dbReference type="GO" id="GO:0022857">
    <property type="term" value="F:transmembrane transporter activity"/>
    <property type="evidence" value="ECO:0007669"/>
    <property type="project" value="InterPro"/>
</dbReference>
<keyword evidence="9" id="KW-1185">Reference proteome</keyword>
<keyword evidence="4 7" id="KW-1133">Transmembrane helix</keyword>
<sequence>MRTLIKVARRPITGTLAAILLGFIVAAILLGAAGFDPGASFTALFQGILSRPRYISNTIIKASPIILTGVSVAFAFKTGLFNIGAEGQYIAGAVCAVLVGAKLDLPAPIQIPIVVLAGVAGGAIIGAITGELKARFGIHEVITAIMLNWIMLYINNFIVMSDLYHRPNSTGSLAVSPSSFTTILGEWKISRAGQDMLRGMDWLQDFLVRPDVNIMFVAAILVAALAWFMLHRSKFGFALRAVGFNRDAAEFAGISVQRSMLCAMTFAGAISGLAGALVITGMQPHSLATLAAFENNGFNGFSVALIAGSSPLACIPAGLLFGGLIYGGQNMQLAVGAPTEIINIMIGTIVFFVALKHVFSILTSRLERRAEREAHRLGSEDGAAPPPPAERMTEEASAAERESECSRAPGEDRRDARQGGGTDAQ</sequence>
<feature type="transmembrane region" description="Helical" evidence="7">
    <location>
        <begin position="261"/>
        <end position="281"/>
    </location>
</feature>
<evidence type="ECO:0000256" key="3">
    <source>
        <dbReference type="ARBA" id="ARBA00022692"/>
    </source>
</evidence>
<evidence type="ECO:0000256" key="1">
    <source>
        <dbReference type="ARBA" id="ARBA00004651"/>
    </source>
</evidence>
<dbReference type="GO" id="GO:0005886">
    <property type="term" value="C:plasma membrane"/>
    <property type="evidence" value="ECO:0007669"/>
    <property type="project" value="UniProtKB-SubCell"/>
</dbReference>
<dbReference type="PANTHER" id="PTHR47089:SF1">
    <property type="entry name" value="GUANOSINE ABC TRANSPORTER PERMEASE PROTEIN NUPP"/>
    <property type="match status" value="1"/>
</dbReference>
<evidence type="ECO:0000256" key="2">
    <source>
        <dbReference type="ARBA" id="ARBA00022475"/>
    </source>
</evidence>
<dbReference type="AlphaFoldDB" id="F2NB99"/>
<feature type="transmembrane region" description="Helical" evidence="7">
    <location>
        <begin position="12"/>
        <end position="34"/>
    </location>
</feature>
<feature type="transmembrane region" description="Helical" evidence="7">
    <location>
        <begin position="212"/>
        <end position="230"/>
    </location>
</feature>
<organism evidence="8 9">
    <name type="scientific">Coriobacterium glomerans (strain ATCC 49209 / DSM 20642 / JCM 10262 / PW2)</name>
    <dbReference type="NCBI Taxonomy" id="700015"/>
    <lineage>
        <taxon>Bacteria</taxon>
        <taxon>Bacillati</taxon>
        <taxon>Actinomycetota</taxon>
        <taxon>Coriobacteriia</taxon>
        <taxon>Coriobacteriales</taxon>
        <taxon>Coriobacteriaceae</taxon>
        <taxon>Coriobacterium</taxon>
    </lineage>
</organism>
<dbReference type="CDD" id="cd06580">
    <property type="entry name" value="TM_PBP1_transp_TpRbsC_like"/>
    <property type="match status" value="1"/>
</dbReference>
<keyword evidence="3 7" id="KW-0812">Transmembrane</keyword>
<protein>
    <submittedName>
        <fullName evidence="8">Nucleoside ABC transporter membrane protein</fullName>
    </submittedName>
</protein>
<dbReference type="OrthoDB" id="45037at2"/>
<evidence type="ECO:0000256" key="5">
    <source>
        <dbReference type="ARBA" id="ARBA00023136"/>
    </source>
</evidence>
<feature type="transmembrane region" description="Helical" evidence="7">
    <location>
        <begin position="141"/>
        <end position="159"/>
    </location>
</feature>
<dbReference type="eggNOG" id="COG4603">
    <property type="taxonomic scope" value="Bacteria"/>
</dbReference>
<feature type="transmembrane region" description="Helical" evidence="7">
    <location>
        <begin position="83"/>
        <end position="103"/>
    </location>
</feature>
<dbReference type="STRING" id="700015.Corgl_0518"/>
<accession>F2NB99</accession>
<gene>
    <name evidence="8" type="ordered locus">Corgl_0518</name>
</gene>
<reference evidence="9" key="1">
    <citation type="journal article" date="2013" name="Stand. Genomic Sci.">
        <title>Complete genome sequence of Coriobacterium glomerans type strain (PW2(T)) from the midgut of Pyrrhocoris apterus L. (red soldier bug).</title>
        <authorList>
            <person name="Stackebrandt E."/>
            <person name="Zeytun A."/>
            <person name="Lapidus A."/>
            <person name="Nolan M."/>
            <person name="Lucas S."/>
            <person name="Hammon N."/>
            <person name="Deshpande S."/>
            <person name="Cheng J.F."/>
            <person name="Tapia R."/>
            <person name="Goodwin L.A."/>
            <person name="Pitluck S."/>
            <person name="Liolios K."/>
            <person name="Pagani I."/>
            <person name="Ivanova N."/>
            <person name="Mavromatis K."/>
            <person name="Mikhailova N."/>
            <person name="Huntemann M."/>
            <person name="Pati A."/>
            <person name="Chen A."/>
            <person name="Palaniappan K."/>
            <person name="Chang Y.J."/>
            <person name="Land M."/>
            <person name="Hauser L."/>
            <person name="Rohde M."/>
            <person name="Pukall R."/>
            <person name="Goker M."/>
            <person name="Detter J.C."/>
            <person name="Woyke T."/>
            <person name="Bristow J."/>
            <person name="Eisen J.A."/>
            <person name="Markowitz V."/>
            <person name="Hugenholtz P."/>
            <person name="Kyrpides N.C."/>
            <person name="Klenk H.P."/>
        </authorList>
    </citation>
    <scope>NUCLEOTIDE SEQUENCE</scope>
    <source>
        <strain evidence="9">ATCC 49209 / DSM 20642 / JCM 10262 / PW2</strain>
    </source>
</reference>
<keyword evidence="2" id="KW-1003">Cell membrane</keyword>
<name>F2NB99_CORGP</name>